<keyword evidence="1" id="KW-1133">Transmembrane helix</keyword>
<evidence type="ECO:0000259" key="2">
    <source>
        <dbReference type="PROSITE" id="PS51154"/>
    </source>
</evidence>
<organism evidence="3 4">
    <name type="scientific">Candidatus Nealsonbacteria bacterium RIFCSPHIGHO2_01_FULL_38_55</name>
    <dbReference type="NCBI Taxonomy" id="1801664"/>
    <lineage>
        <taxon>Bacteria</taxon>
        <taxon>Candidatus Nealsoniibacteriota</taxon>
    </lineage>
</organism>
<sequence length="136" mass="14482">MIVNTTYGDVFKTSNKHIAFAVNTEGFNDAGFAGSVSRYWPKLANTGPKKLGDVISKKGTNKIFHALVCHSLGNDGWEKTAETVTKCLDSLDVPNDETIAIVLMGAGMIGQLGGANVFSILGGMARSKKRVAVYTL</sequence>
<dbReference type="AlphaFoldDB" id="A0A1G2E222"/>
<dbReference type="Gene3D" id="3.40.220.10">
    <property type="entry name" value="Leucine Aminopeptidase, subunit E, domain 1"/>
    <property type="match status" value="1"/>
</dbReference>
<evidence type="ECO:0000313" key="3">
    <source>
        <dbReference type="EMBL" id="OGZ19906.1"/>
    </source>
</evidence>
<gene>
    <name evidence="3" type="ORF">A2626_01125</name>
</gene>
<evidence type="ECO:0000313" key="4">
    <source>
        <dbReference type="Proteomes" id="UP000177360"/>
    </source>
</evidence>
<feature type="domain" description="Macro" evidence="2">
    <location>
        <begin position="1"/>
        <end position="136"/>
    </location>
</feature>
<reference evidence="3 4" key="1">
    <citation type="journal article" date="2016" name="Nat. Commun.">
        <title>Thousands of microbial genomes shed light on interconnected biogeochemical processes in an aquifer system.</title>
        <authorList>
            <person name="Anantharaman K."/>
            <person name="Brown C.T."/>
            <person name="Hug L.A."/>
            <person name="Sharon I."/>
            <person name="Castelle C.J."/>
            <person name="Probst A.J."/>
            <person name="Thomas B.C."/>
            <person name="Singh A."/>
            <person name="Wilkins M.J."/>
            <person name="Karaoz U."/>
            <person name="Brodie E.L."/>
            <person name="Williams K.H."/>
            <person name="Hubbard S.S."/>
            <person name="Banfield J.F."/>
        </authorList>
    </citation>
    <scope>NUCLEOTIDE SEQUENCE [LARGE SCALE GENOMIC DNA]</scope>
</reference>
<keyword evidence="1" id="KW-0472">Membrane</keyword>
<dbReference type="EMBL" id="MHLZ01000017">
    <property type="protein sequence ID" value="OGZ19906.1"/>
    <property type="molecule type" value="Genomic_DNA"/>
</dbReference>
<proteinExistence type="predicted"/>
<dbReference type="Proteomes" id="UP000177360">
    <property type="component" value="Unassembled WGS sequence"/>
</dbReference>
<dbReference type="InterPro" id="IPR043472">
    <property type="entry name" value="Macro_dom-like"/>
</dbReference>
<accession>A0A1G2E222</accession>
<comment type="caution">
    <text evidence="3">The sequence shown here is derived from an EMBL/GenBank/DDBJ whole genome shotgun (WGS) entry which is preliminary data.</text>
</comment>
<dbReference type="InterPro" id="IPR002589">
    <property type="entry name" value="Macro_dom"/>
</dbReference>
<evidence type="ECO:0000256" key="1">
    <source>
        <dbReference type="SAM" id="Phobius"/>
    </source>
</evidence>
<name>A0A1G2E222_9BACT</name>
<feature type="transmembrane region" description="Helical" evidence="1">
    <location>
        <begin position="99"/>
        <end position="121"/>
    </location>
</feature>
<keyword evidence="1" id="KW-0812">Transmembrane</keyword>
<dbReference type="PROSITE" id="PS51154">
    <property type="entry name" value="MACRO"/>
    <property type="match status" value="1"/>
</dbReference>
<dbReference type="SUPFAM" id="SSF52949">
    <property type="entry name" value="Macro domain-like"/>
    <property type="match status" value="1"/>
</dbReference>
<protein>
    <recommendedName>
        <fullName evidence="2">Macro domain-containing protein</fullName>
    </recommendedName>
</protein>